<keyword evidence="7" id="KW-0934">Plastid</keyword>
<evidence type="ECO:0000256" key="2">
    <source>
        <dbReference type="ARBA" id="ARBA00004170"/>
    </source>
</evidence>
<keyword evidence="6" id="KW-0125">Carotenoid biosynthesis</keyword>
<keyword evidence="9" id="KW-0472">Membrane</keyword>
<keyword evidence="12" id="KW-0274">FAD</keyword>
<dbReference type="FunFam" id="3.50.50.60:FF:000091">
    <property type="entry name" value="15-cis-phytoene desaturase, chloroplastic/chromoplastic"/>
    <property type="match status" value="1"/>
</dbReference>
<dbReference type="Pfam" id="PF01593">
    <property type="entry name" value="Amino_oxidase"/>
    <property type="match status" value="1"/>
</dbReference>
<dbReference type="GO" id="GO:0016020">
    <property type="term" value="C:membrane"/>
    <property type="evidence" value="ECO:0007669"/>
    <property type="project" value="UniProtKB-SubCell"/>
</dbReference>
<comment type="cofactor">
    <cofactor evidence="1 12">
        <name>FAD</name>
        <dbReference type="ChEBI" id="CHEBI:57692"/>
    </cofactor>
</comment>
<feature type="binding site" evidence="11">
    <location>
        <position position="94"/>
    </location>
    <ligand>
        <name>FAD</name>
        <dbReference type="ChEBI" id="CHEBI:57692"/>
    </ligand>
</feature>
<evidence type="ECO:0000256" key="14">
    <source>
        <dbReference type="SAM" id="SignalP"/>
    </source>
</evidence>
<keyword evidence="17" id="KW-1185">Reference proteome</keyword>
<keyword evidence="7" id="KW-0957">Chromoplast</keyword>
<evidence type="ECO:0000256" key="6">
    <source>
        <dbReference type="ARBA" id="ARBA00022746"/>
    </source>
</evidence>
<organism evidence="16 17">
    <name type="scientific">Cyclotella atomus</name>
    <dbReference type="NCBI Taxonomy" id="382360"/>
    <lineage>
        <taxon>Eukaryota</taxon>
        <taxon>Sar</taxon>
        <taxon>Stramenopiles</taxon>
        <taxon>Ochrophyta</taxon>
        <taxon>Bacillariophyta</taxon>
        <taxon>Coscinodiscophyceae</taxon>
        <taxon>Thalassiosirophycidae</taxon>
        <taxon>Stephanodiscales</taxon>
        <taxon>Stephanodiscaceae</taxon>
        <taxon>Cyclotella</taxon>
    </lineage>
</organism>
<feature type="domain" description="Amine oxidase" evidence="15">
    <location>
        <begin position="93"/>
        <end position="546"/>
    </location>
</feature>
<gene>
    <name evidence="16" type="ORF">ACHAWO_010652</name>
</gene>
<evidence type="ECO:0000259" key="15">
    <source>
        <dbReference type="Pfam" id="PF01593"/>
    </source>
</evidence>
<dbReference type="GO" id="GO:0016117">
    <property type="term" value="P:carotenoid biosynthetic process"/>
    <property type="evidence" value="ECO:0007669"/>
    <property type="project" value="UniProtKB-KW"/>
</dbReference>
<feature type="compositionally biased region" description="Low complexity" evidence="13">
    <location>
        <begin position="37"/>
        <end position="46"/>
    </location>
</feature>
<feature type="region of interest" description="Disordered" evidence="13">
    <location>
        <begin position="24"/>
        <end position="55"/>
    </location>
</feature>
<protein>
    <recommendedName>
        <fullName evidence="12">Amine oxidase</fullName>
        <ecNumber evidence="12">1.4.3.-</ecNumber>
    </recommendedName>
</protein>
<comment type="similarity">
    <text evidence="12">Belongs to the flavin monoamine oxidase family.</text>
</comment>
<dbReference type="InterPro" id="IPR001613">
    <property type="entry name" value="Flavin_amine_oxidase"/>
</dbReference>
<name>A0ABD3QT44_9STRA</name>
<evidence type="ECO:0000256" key="10">
    <source>
        <dbReference type="ARBA" id="ARBA00049319"/>
    </source>
</evidence>
<dbReference type="EC" id="1.4.3.-" evidence="12"/>
<dbReference type="PANTHER" id="PTHR42923:SF45">
    <property type="entry name" value="15-CIS-PHYTOENE DESATURASE, CHLOROPLASTIC_CHROMOPLASTIC"/>
    <property type="match status" value="1"/>
</dbReference>
<dbReference type="SUPFAM" id="SSF51905">
    <property type="entry name" value="FAD/NAD(P)-binding domain"/>
    <property type="match status" value="1"/>
</dbReference>
<evidence type="ECO:0000256" key="3">
    <source>
        <dbReference type="ARBA" id="ARBA00004260"/>
    </source>
</evidence>
<comment type="subcellular location">
    <subcellularLocation>
        <location evidence="2">Membrane</location>
        <topology evidence="2">Peripheral membrane protein</topology>
    </subcellularLocation>
    <subcellularLocation>
        <location evidence="3">Plastid</location>
        <location evidence="3">Chromoplast</location>
    </subcellularLocation>
</comment>
<keyword evidence="8 12" id="KW-0560">Oxidoreductase</keyword>
<proteinExistence type="inferred from homology"/>
<dbReference type="EMBL" id="JALLPJ020000079">
    <property type="protein sequence ID" value="KAL3803086.1"/>
    <property type="molecule type" value="Genomic_DNA"/>
</dbReference>
<evidence type="ECO:0000256" key="8">
    <source>
        <dbReference type="ARBA" id="ARBA00023002"/>
    </source>
</evidence>
<dbReference type="NCBIfam" id="TIGR02731">
    <property type="entry name" value="phytoene_desat"/>
    <property type="match status" value="1"/>
</dbReference>
<dbReference type="AlphaFoldDB" id="A0ABD3QT44"/>
<evidence type="ECO:0000256" key="11">
    <source>
        <dbReference type="PIRSR" id="PIRSR601613-1"/>
    </source>
</evidence>
<evidence type="ECO:0000313" key="17">
    <source>
        <dbReference type="Proteomes" id="UP001530400"/>
    </source>
</evidence>
<dbReference type="InterPro" id="IPR036188">
    <property type="entry name" value="FAD/NAD-bd_sf"/>
</dbReference>
<dbReference type="PANTHER" id="PTHR42923">
    <property type="entry name" value="PROTOPORPHYRINOGEN OXIDASE"/>
    <property type="match status" value="1"/>
</dbReference>
<reference evidence="16 17" key="1">
    <citation type="submission" date="2024-10" db="EMBL/GenBank/DDBJ databases">
        <title>Updated reference genomes for cyclostephanoid diatoms.</title>
        <authorList>
            <person name="Roberts W.R."/>
            <person name="Alverson A.J."/>
        </authorList>
    </citation>
    <scope>NUCLEOTIDE SEQUENCE [LARGE SCALE GENOMIC DNA]</scope>
    <source>
        <strain evidence="16 17">AJA010-31</strain>
    </source>
</reference>
<evidence type="ECO:0000256" key="7">
    <source>
        <dbReference type="ARBA" id="ARBA00022904"/>
    </source>
</evidence>
<dbReference type="PRINTS" id="PR00757">
    <property type="entry name" value="AMINEOXDASEF"/>
</dbReference>
<feature type="chain" id="PRO_5044878503" description="Amine oxidase" evidence="14">
    <location>
        <begin position="19"/>
        <end position="597"/>
    </location>
</feature>
<evidence type="ECO:0000256" key="12">
    <source>
        <dbReference type="RuleBase" id="RU362067"/>
    </source>
</evidence>
<evidence type="ECO:0000256" key="9">
    <source>
        <dbReference type="ARBA" id="ARBA00023136"/>
    </source>
</evidence>
<comment type="caution">
    <text evidence="16">The sequence shown here is derived from an EMBL/GenBank/DDBJ whole genome shotgun (WGS) entry which is preliminary data.</text>
</comment>
<dbReference type="InterPro" id="IPR050464">
    <property type="entry name" value="Zeta_carotene_desat/Oxidored"/>
</dbReference>
<evidence type="ECO:0000256" key="5">
    <source>
        <dbReference type="ARBA" id="ARBA00006046"/>
    </source>
</evidence>
<keyword evidence="14" id="KW-0732">Signal</keyword>
<comment type="catalytic activity">
    <reaction evidence="10">
        <text>2 a plastoquinone + 15-cis-phytoene = 9,9',15-tri-cis-zeta-carotene + 2 a plastoquinol</text>
        <dbReference type="Rhea" id="RHEA:30287"/>
        <dbReference type="Rhea" id="RHEA-COMP:9561"/>
        <dbReference type="Rhea" id="RHEA-COMP:9562"/>
        <dbReference type="ChEBI" id="CHEBI:17757"/>
        <dbReference type="ChEBI" id="CHEBI:27787"/>
        <dbReference type="ChEBI" id="CHEBI:48717"/>
        <dbReference type="ChEBI" id="CHEBI:62192"/>
        <dbReference type="EC" id="1.3.5.5"/>
    </reaction>
</comment>
<evidence type="ECO:0000256" key="1">
    <source>
        <dbReference type="ARBA" id="ARBA00001974"/>
    </source>
</evidence>
<dbReference type="InterPro" id="IPR014102">
    <property type="entry name" value="Phytoene_desaturase"/>
</dbReference>
<evidence type="ECO:0000256" key="4">
    <source>
        <dbReference type="ARBA" id="ARBA00004900"/>
    </source>
</evidence>
<evidence type="ECO:0000313" key="16">
    <source>
        <dbReference type="EMBL" id="KAL3803086.1"/>
    </source>
</evidence>
<dbReference type="InterPro" id="IPR002937">
    <property type="entry name" value="Amino_oxidase"/>
</dbReference>
<comment type="similarity">
    <text evidence="5">Belongs to the carotenoid/retinoid oxidoreductase family.</text>
</comment>
<dbReference type="Proteomes" id="UP001530400">
    <property type="component" value="Unassembled WGS sequence"/>
</dbReference>
<feature type="binding site" evidence="11">
    <location>
        <position position="324"/>
    </location>
    <ligand>
        <name>FAD</name>
        <dbReference type="ChEBI" id="CHEBI:57692"/>
    </ligand>
</feature>
<accession>A0ABD3QT44</accession>
<feature type="signal peptide" evidence="14">
    <location>
        <begin position="1"/>
        <end position="18"/>
    </location>
</feature>
<evidence type="ECO:0000256" key="13">
    <source>
        <dbReference type="SAM" id="MobiDB-lite"/>
    </source>
</evidence>
<keyword evidence="12" id="KW-0285">Flavoprotein</keyword>
<feature type="binding site" evidence="11">
    <location>
        <begin position="113"/>
        <end position="114"/>
    </location>
    <ligand>
        <name>FAD</name>
        <dbReference type="ChEBI" id="CHEBI:57692"/>
    </ligand>
</feature>
<feature type="binding site" evidence="11">
    <location>
        <position position="435"/>
    </location>
    <ligand>
        <name>substrate</name>
    </ligand>
</feature>
<comment type="pathway">
    <text evidence="4">Carotenoid biosynthesis; lycopene biosynthesis.</text>
</comment>
<sequence>MKTIYLFGTAALAASTSAFTLRSPGNMRTRHHSKLASSVSNVNHQSQNKRRPTPRRIRETSNFKEAKDLSQKFQQIKNMGGAKKKVAIFGGGLSGLSCAKYLSDAGHIPTLYEARSILGGKVSAWKDPTSDGDDYIETGLHIFFGAYPNIHNLFDELGIQDRLQWAPHRMTFAMQELPGQFTSFEFPDRVPAPFNIAAAILGNTEMLTLEEKIKMVPALLPMLLEGQPFIDAQDELSVLQFMRKYGMPDRINEEIFIAMGKALDFIDPDKLSMTVVLTAMNRFINEADGSQTAFLDGNPPARLCEPIKEWVEKKGGKVVCSSPVTEIQLNEDNTVKSLRLANGTEVEADYYVSAVPVDVFKRLIPVQWSTLPYFRQLDELEGIPVINIQLWFDRKLDSTDGLCFSRSPLLSVYADMSNCCAEYASDERSMLELVFAPCSPEAGSPINWIAKPDLEIIDATMKELERLFPLEIGPAAPDEKRANLVKSTVVRVPRSVYAAQPGRNKYRPSQESPIRNFVMAGDYATQKYLGSMEGAVLSGKLAAEVICDKTTGTSERKGVKAIHSSVDKVYSERQPTGVVGNSPIAFGGGQQGGCEHP</sequence>
<dbReference type="Gene3D" id="3.50.50.60">
    <property type="entry name" value="FAD/NAD(P)-binding domain"/>
    <property type="match status" value="1"/>
</dbReference>
<dbReference type="GO" id="GO:0016166">
    <property type="term" value="F:phytoene dehydrogenase activity"/>
    <property type="evidence" value="ECO:0007669"/>
    <property type="project" value="UniProtKB-ARBA"/>
</dbReference>